<evidence type="ECO:0000313" key="3">
    <source>
        <dbReference type="EMBL" id="KJJ85264.1"/>
    </source>
</evidence>
<reference evidence="3 4" key="1">
    <citation type="submission" date="2015-02" db="EMBL/GenBank/DDBJ databases">
        <title>Single-cell genomics of uncultivated deep-branching MTB reveals a conserved set of magnetosome genes.</title>
        <authorList>
            <person name="Kolinko S."/>
            <person name="Richter M."/>
            <person name="Glockner F.O."/>
            <person name="Brachmann A."/>
            <person name="Schuler D."/>
        </authorList>
    </citation>
    <scope>NUCLEOTIDE SEQUENCE [LARGE SCALE GENOMIC DNA]</scope>
    <source>
        <strain evidence="3">SKK-01</strain>
    </source>
</reference>
<dbReference type="InterPro" id="IPR001296">
    <property type="entry name" value="Glyco_trans_1"/>
</dbReference>
<comment type="caution">
    <text evidence="3">The sequence shown here is derived from an EMBL/GenBank/DDBJ whole genome shotgun (WGS) entry which is preliminary data.</text>
</comment>
<dbReference type="Gene3D" id="3.40.50.2000">
    <property type="entry name" value="Glycogen Phosphorylase B"/>
    <property type="match status" value="2"/>
</dbReference>
<keyword evidence="3" id="KW-0808">Transferase</keyword>
<accession>A0A0F0CTB8</accession>
<feature type="domain" description="Glycosyl transferase family 1" evidence="1">
    <location>
        <begin position="205"/>
        <end position="368"/>
    </location>
</feature>
<dbReference type="InterPro" id="IPR028098">
    <property type="entry name" value="Glyco_trans_4-like_N"/>
</dbReference>
<dbReference type="EMBL" id="JYNY01000197">
    <property type="protein sequence ID" value="KJJ85264.1"/>
    <property type="molecule type" value="Genomic_DNA"/>
</dbReference>
<feature type="domain" description="Glycosyltransferase subfamily 4-like N-terminal" evidence="2">
    <location>
        <begin position="51"/>
        <end position="192"/>
    </location>
</feature>
<organism evidence="3 4">
    <name type="scientific">Candidatus Omnitrophus magneticus</name>
    <dbReference type="NCBI Taxonomy" id="1609969"/>
    <lineage>
        <taxon>Bacteria</taxon>
        <taxon>Pseudomonadati</taxon>
        <taxon>Candidatus Omnitrophota</taxon>
        <taxon>Candidatus Omnitrophus</taxon>
    </lineage>
</organism>
<dbReference type="GO" id="GO:0016757">
    <property type="term" value="F:glycosyltransferase activity"/>
    <property type="evidence" value="ECO:0007669"/>
    <property type="project" value="InterPro"/>
</dbReference>
<keyword evidence="4" id="KW-1185">Reference proteome</keyword>
<dbReference type="Pfam" id="PF13439">
    <property type="entry name" value="Glyco_transf_4"/>
    <property type="match status" value="1"/>
</dbReference>
<gene>
    <name evidence="3" type="ORF">OMAG_000874</name>
</gene>
<dbReference type="PANTHER" id="PTHR12526:SF630">
    <property type="entry name" value="GLYCOSYLTRANSFERASE"/>
    <property type="match status" value="1"/>
</dbReference>
<evidence type="ECO:0000313" key="4">
    <source>
        <dbReference type="Proteomes" id="UP000033428"/>
    </source>
</evidence>
<evidence type="ECO:0000259" key="1">
    <source>
        <dbReference type="Pfam" id="PF00534"/>
    </source>
</evidence>
<dbReference type="AlphaFoldDB" id="A0A0F0CTB8"/>
<dbReference type="PANTHER" id="PTHR12526">
    <property type="entry name" value="GLYCOSYLTRANSFERASE"/>
    <property type="match status" value="1"/>
</dbReference>
<name>A0A0F0CTB8_9BACT</name>
<dbReference type="PATRIC" id="fig|1609969.3.peg.939"/>
<evidence type="ECO:0000259" key="2">
    <source>
        <dbReference type="Pfam" id="PF13439"/>
    </source>
</evidence>
<sequence length="400" mass="45294">MSKKKYNILFFEHGAKMPGGGQFSTLLLIKNLNRDLFNIFVVTGRESFFYREAEALGARVEIVALPSEITSLYRNKIKYSPRFFLNSAILSIRSIKVLSRFIRKNDIHIIHPCDNFSRIIGGIASRITGIKAVCHVRDELDDKKIINRFLKWIIVITMDKGIAVSENIRMLFSRRGKVPEKIVTIYNGIDTDLFNSVNVRSAYLRENLKLSKETVIIGIIGLLIELKGHMVLLKALLKIKKEIKRPFICVVVGDGTEEEKLKNFVRDNEMGKNTFFLGFRKDIPNLLKDINILVLPSFSEAFPRVVLEAMAMKVPVIATNVGGIPEAIENNKTGLLVPRGNETELGLALKKLIEDSTLRASMGIAGREKVDKLFSEKINTRATEELYLSILSQSRSFYDK</sequence>
<proteinExistence type="predicted"/>
<dbReference type="Proteomes" id="UP000033428">
    <property type="component" value="Unassembled WGS sequence"/>
</dbReference>
<dbReference type="Pfam" id="PF00534">
    <property type="entry name" value="Glycos_transf_1"/>
    <property type="match status" value="1"/>
</dbReference>
<protein>
    <submittedName>
        <fullName evidence="3">Group 1 glycosyl transferase</fullName>
    </submittedName>
</protein>
<dbReference type="SUPFAM" id="SSF53756">
    <property type="entry name" value="UDP-Glycosyltransferase/glycogen phosphorylase"/>
    <property type="match status" value="1"/>
</dbReference>